<protein>
    <submittedName>
        <fullName evidence="1">Uncharacterized protein</fullName>
    </submittedName>
</protein>
<name>A0A162T5F3_PHYB8</name>
<dbReference type="STRING" id="763407.A0A162T5F3"/>
<dbReference type="InParanoid" id="A0A162T5F3"/>
<accession>A0A162T5F3</accession>
<dbReference type="Proteomes" id="UP000077315">
    <property type="component" value="Unassembled WGS sequence"/>
</dbReference>
<organism evidence="1 2">
    <name type="scientific">Phycomyces blakesleeanus (strain ATCC 8743b / DSM 1359 / FGSC 10004 / NBRC 33097 / NRRL 1555)</name>
    <dbReference type="NCBI Taxonomy" id="763407"/>
    <lineage>
        <taxon>Eukaryota</taxon>
        <taxon>Fungi</taxon>
        <taxon>Fungi incertae sedis</taxon>
        <taxon>Mucoromycota</taxon>
        <taxon>Mucoromycotina</taxon>
        <taxon>Mucoromycetes</taxon>
        <taxon>Mucorales</taxon>
        <taxon>Phycomycetaceae</taxon>
        <taxon>Phycomyces</taxon>
    </lineage>
</organism>
<dbReference type="VEuPathDB" id="FungiDB:PHYBLDRAFT_175213"/>
<dbReference type="AlphaFoldDB" id="A0A162T5F3"/>
<dbReference type="RefSeq" id="XP_018284442.1">
    <property type="nucleotide sequence ID" value="XM_018437448.1"/>
</dbReference>
<evidence type="ECO:0000313" key="1">
    <source>
        <dbReference type="EMBL" id="OAD66402.1"/>
    </source>
</evidence>
<gene>
    <name evidence="1" type="ORF">PHYBLDRAFT_175213</name>
</gene>
<evidence type="ECO:0000313" key="2">
    <source>
        <dbReference type="Proteomes" id="UP000077315"/>
    </source>
</evidence>
<dbReference type="EMBL" id="KV441003">
    <property type="protein sequence ID" value="OAD66402.1"/>
    <property type="molecule type" value="Genomic_DNA"/>
</dbReference>
<dbReference type="GeneID" id="28998354"/>
<sequence>MYRPSFLDPGRKTVFTAAVGLDPNEHQLRHCTTKEYYHLTGSTLYARKLQQEKDTAGITAIESATPSAKTGRNIQFLRYADYMLPNMDTLFTFCDYNTAKYRFNLYQGKQRAPDMMVNILLSGSARYNRRRHFRKKNRKQERQNKKDKSKVPFVVFGNGMFGKDRVKLKGLRCSVAGDLLVLPIDEHPASKICKICKSRTLIDHPNVKGKFIVQKFILIRPEKETGIV</sequence>
<reference evidence="2" key="1">
    <citation type="submission" date="2015-06" db="EMBL/GenBank/DDBJ databases">
        <title>Expansion of signal transduction pathways in fungi by whole-genome duplication.</title>
        <authorList>
            <consortium name="DOE Joint Genome Institute"/>
            <person name="Corrochano L.M."/>
            <person name="Kuo A."/>
            <person name="Marcet-Houben M."/>
            <person name="Polaino S."/>
            <person name="Salamov A."/>
            <person name="Villalobos J.M."/>
            <person name="Alvarez M.I."/>
            <person name="Avalos J."/>
            <person name="Benito E.P."/>
            <person name="Benoit I."/>
            <person name="Burger G."/>
            <person name="Camino L.P."/>
            <person name="Canovas D."/>
            <person name="Cerda-Olmedo E."/>
            <person name="Cheng J.-F."/>
            <person name="Dominguez A."/>
            <person name="Elias M."/>
            <person name="Eslava A.P."/>
            <person name="Glaser F."/>
            <person name="Grimwood J."/>
            <person name="Gutierrez G."/>
            <person name="Heitman J."/>
            <person name="Henrissat B."/>
            <person name="Iturriaga E.A."/>
            <person name="Lang B.F."/>
            <person name="Lavin J.L."/>
            <person name="Lee S."/>
            <person name="Li W."/>
            <person name="Lindquist E."/>
            <person name="Lopez-Garcia S."/>
            <person name="Luque E.M."/>
            <person name="Marcos A.T."/>
            <person name="Martin J."/>
            <person name="McCluskey K."/>
            <person name="Medina H.R."/>
            <person name="Miralles-Duran A."/>
            <person name="Miyazaki A."/>
            <person name="Munoz-Torres E."/>
            <person name="Oguiza J.A."/>
            <person name="Ohm R."/>
            <person name="Olmedo M."/>
            <person name="Orejas M."/>
            <person name="Ortiz-Castellanos L."/>
            <person name="Pisabarro A.G."/>
            <person name="Rodriguez-Romero J."/>
            <person name="Ruiz-Herrera J."/>
            <person name="Ruiz-Vazquez R."/>
            <person name="Sanz C."/>
            <person name="Schackwitz W."/>
            <person name="Schmutz J."/>
            <person name="Shahriari M."/>
            <person name="Shelest E."/>
            <person name="Silva-Franco F."/>
            <person name="Soanes D."/>
            <person name="Syed K."/>
            <person name="Tagua V.G."/>
            <person name="Talbot N.J."/>
            <person name="Thon M."/>
            <person name="De vries R.P."/>
            <person name="Wiebenga A."/>
            <person name="Yadav J.S."/>
            <person name="Braun E.L."/>
            <person name="Baker S."/>
            <person name="Garre V."/>
            <person name="Horwitz B."/>
            <person name="Torres-Martinez S."/>
            <person name="Idnurm A."/>
            <person name="Herrera-Estrella A."/>
            <person name="Gabaldon T."/>
            <person name="Grigoriev I.V."/>
        </authorList>
    </citation>
    <scope>NUCLEOTIDE SEQUENCE [LARGE SCALE GENOMIC DNA]</scope>
    <source>
        <strain evidence="2">NRRL 1555(-)</strain>
    </source>
</reference>
<dbReference type="OrthoDB" id="2237019at2759"/>
<proteinExistence type="predicted"/>
<keyword evidence="2" id="KW-1185">Reference proteome</keyword>